<protein>
    <submittedName>
        <fullName evidence="1">Uncharacterized protein</fullName>
    </submittedName>
</protein>
<dbReference type="PROSITE" id="PS51257">
    <property type="entry name" value="PROKAR_LIPOPROTEIN"/>
    <property type="match status" value="1"/>
</dbReference>
<reference evidence="1" key="1">
    <citation type="submission" date="2018-05" db="EMBL/GenBank/DDBJ databases">
        <authorList>
            <person name="Lanie J.A."/>
            <person name="Ng W.-L."/>
            <person name="Kazmierczak K.M."/>
            <person name="Andrzejewski T.M."/>
            <person name="Davidsen T.M."/>
            <person name="Wayne K.J."/>
            <person name="Tettelin H."/>
            <person name="Glass J.I."/>
            <person name="Rusch D."/>
            <person name="Podicherti R."/>
            <person name="Tsui H.-C.T."/>
            <person name="Winkler M.E."/>
        </authorList>
    </citation>
    <scope>NUCLEOTIDE SEQUENCE</scope>
</reference>
<feature type="non-terminal residue" evidence="1">
    <location>
        <position position="48"/>
    </location>
</feature>
<dbReference type="AlphaFoldDB" id="A0A383BGF8"/>
<dbReference type="EMBL" id="UINC01200150">
    <property type="protein sequence ID" value="SVE18903.1"/>
    <property type="molecule type" value="Genomic_DNA"/>
</dbReference>
<evidence type="ECO:0000313" key="1">
    <source>
        <dbReference type="EMBL" id="SVE18903.1"/>
    </source>
</evidence>
<gene>
    <name evidence="1" type="ORF">METZ01_LOCUS471757</name>
</gene>
<organism evidence="1">
    <name type="scientific">marine metagenome</name>
    <dbReference type="NCBI Taxonomy" id="408172"/>
    <lineage>
        <taxon>unclassified sequences</taxon>
        <taxon>metagenomes</taxon>
        <taxon>ecological metagenomes</taxon>
    </lineage>
</organism>
<proteinExistence type="predicted"/>
<sequence length="48" mass="5332">MFWKTCVAVVVTFFVASCTGLSLENRLNRALNLSGGAGFKFTEIQTRF</sequence>
<name>A0A383BGF8_9ZZZZ</name>
<accession>A0A383BGF8</accession>